<sequence length="68" mass="7291">MHAPRPGSPHARQPGPAARAAILEAHALLYGGKPGLLGDDALAERERLRQESYAAARRQGLLPLRSDD</sequence>
<comment type="caution">
    <text evidence="1">The sequence shown here is derived from an EMBL/GenBank/DDBJ whole genome shotgun (WGS) entry which is preliminary data.</text>
</comment>
<gene>
    <name evidence="1" type="ORF">EA655_05620</name>
</gene>
<evidence type="ECO:0000313" key="2">
    <source>
        <dbReference type="Proteomes" id="UP000294164"/>
    </source>
</evidence>
<dbReference type="EMBL" id="SHMG01000002">
    <property type="protein sequence ID" value="TAA45752.1"/>
    <property type="molecule type" value="Genomic_DNA"/>
</dbReference>
<name>A0A4Q8M848_9GAMM</name>
<dbReference type="Proteomes" id="UP000294164">
    <property type="component" value="Unassembled WGS sequence"/>
</dbReference>
<accession>A0A4Q8M848</accession>
<protein>
    <submittedName>
        <fullName evidence="1">Uncharacterized protein</fullName>
    </submittedName>
</protein>
<proteinExistence type="predicted"/>
<reference evidence="1 2" key="1">
    <citation type="submission" date="2019-02" db="EMBL/GenBank/DDBJ databases">
        <title>WGS of Pseudoxanthomonas species novum from clinical isolates.</title>
        <authorList>
            <person name="Bernier A.-M."/>
            <person name="Bernard K."/>
            <person name="Vachon A."/>
        </authorList>
    </citation>
    <scope>NUCLEOTIDE SEQUENCE [LARGE SCALE GENOMIC DNA]</scope>
    <source>
        <strain evidence="1 2">NML130969</strain>
    </source>
</reference>
<dbReference type="AlphaFoldDB" id="A0A4Q8M848"/>
<evidence type="ECO:0000313" key="1">
    <source>
        <dbReference type="EMBL" id="TAA45752.1"/>
    </source>
</evidence>
<organism evidence="1 2">
    <name type="scientific">Pseudoxanthomonas winnipegensis</name>
    <dbReference type="NCBI Taxonomy" id="2480810"/>
    <lineage>
        <taxon>Bacteria</taxon>
        <taxon>Pseudomonadati</taxon>
        <taxon>Pseudomonadota</taxon>
        <taxon>Gammaproteobacteria</taxon>
        <taxon>Lysobacterales</taxon>
        <taxon>Lysobacteraceae</taxon>
        <taxon>Pseudoxanthomonas</taxon>
    </lineage>
</organism>